<gene>
    <name evidence="9" type="ORF">PPROV_000618300</name>
</gene>
<keyword evidence="4" id="KW-0378">Hydrolase</keyword>
<evidence type="ECO:0000256" key="3">
    <source>
        <dbReference type="ARBA" id="ARBA00022723"/>
    </source>
</evidence>
<dbReference type="SUPFAM" id="SSF51556">
    <property type="entry name" value="Metallo-dependent hydrolases"/>
    <property type="match status" value="1"/>
</dbReference>
<reference evidence="9" key="1">
    <citation type="submission" date="2020-10" db="EMBL/GenBank/DDBJ databases">
        <title>Unveiling of a novel bifunctional photoreceptor, Dualchrome1, isolated from a cosmopolitan green alga.</title>
        <authorList>
            <person name="Suzuki S."/>
            <person name="Kawachi M."/>
        </authorList>
    </citation>
    <scope>NUCLEOTIDE SEQUENCE</scope>
    <source>
        <strain evidence="9">NIES 2893</strain>
    </source>
</reference>
<comment type="similarity">
    <text evidence="2">Belongs to the metallo-dependent hydrolases superfamily. Adenosine and AMP deaminases family.</text>
</comment>
<evidence type="ECO:0000256" key="2">
    <source>
        <dbReference type="ARBA" id="ARBA00006676"/>
    </source>
</evidence>
<evidence type="ECO:0000256" key="5">
    <source>
        <dbReference type="ARBA" id="ARBA00022833"/>
    </source>
</evidence>
<keyword evidence="3" id="KW-0479">Metal-binding</keyword>
<dbReference type="InterPro" id="IPR001365">
    <property type="entry name" value="A_deaminase_dom"/>
</dbReference>
<dbReference type="GO" id="GO:0046103">
    <property type="term" value="P:inosine biosynthetic process"/>
    <property type="evidence" value="ECO:0007669"/>
    <property type="project" value="TreeGrafter"/>
</dbReference>
<sequence length="346" mass="38670">MPIPHVELHAHLNGCVRTSTLLELLPRGEEVAGDQNHIGRRPARTLSDCFLFFSRVHSCVKTFEHIRRIALEAIQDFAASGAVHVELRTTPKNLNDTCNKRAYVRAVLEGMQEGMQAASQRLWCRLVLSVNRADTLDEALDTVQIADEFRRSTRGFVVGVELSGNPLIAGAWERLKPAFDEARQRDLRVTLHCAEVDEQVTSGEAIDMVRWRPDRLGHCVRTDTAFEAQLLMSQIPVEICLSSNMTTEAAEKLPNGDVASDHIFRLLNDAQSPVCICTDDPSLFDVTGPSEMQLAQRSFSLDPKHDFARLLRNAAAAAFFAPDDDDDAAAMRAELERRLDEFVSQY</sequence>
<evidence type="ECO:0000256" key="4">
    <source>
        <dbReference type="ARBA" id="ARBA00022801"/>
    </source>
</evidence>
<comment type="caution">
    <text evidence="9">The sequence shown here is derived from an EMBL/GenBank/DDBJ whole genome shotgun (WGS) entry which is preliminary data.</text>
</comment>
<dbReference type="GO" id="GO:0006154">
    <property type="term" value="P:adenosine catabolic process"/>
    <property type="evidence" value="ECO:0007669"/>
    <property type="project" value="TreeGrafter"/>
</dbReference>
<name>A0A830HPS0_9CHLO</name>
<evidence type="ECO:0000256" key="6">
    <source>
        <dbReference type="ARBA" id="ARBA00023080"/>
    </source>
</evidence>
<dbReference type="GO" id="GO:0009117">
    <property type="term" value="P:nucleotide metabolic process"/>
    <property type="evidence" value="ECO:0007669"/>
    <property type="project" value="UniProtKB-KW"/>
</dbReference>
<evidence type="ECO:0000259" key="8">
    <source>
        <dbReference type="Pfam" id="PF00962"/>
    </source>
</evidence>
<evidence type="ECO:0000256" key="7">
    <source>
        <dbReference type="ARBA" id="ARBA00048787"/>
    </source>
</evidence>
<dbReference type="Gene3D" id="3.20.20.140">
    <property type="entry name" value="Metal-dependent hydrolases"/>
    <property type="match status" value="1"/>
</dbReference>
<protein>
    <recommendedName>
        <fullName evidence="8">Adenosine deaminase domain-containing protein</fullName>
    </recommendedName>
</protein>
<dbReference type="PANTHER" id="PTHR11409">
    <property type="entry name" value="ADENOSINE DEAMINASE"/>
    <property type="match status" value="1"/>
</dbReference>
<dbReference type="Pfam" id="PF00962">
    <property type="entry name" value="A_deaminase"/>
    <property type="match status" value="1"/>
</dbReference>
<dbReference type="PANTHER" id="PTHR11409:SF42">
    <property type="entry name" value="ADENOSINE DEAMINASE-LIKE PROTEIN"/>
    <property type="match status" value="1"/>
</dbReference>
<dbReference type="InterPro" id="IPR006330">
    <property type="entry name" value="Ado/ade_deaminase"/>
</dbReference>
<keyword evidence="5" id="KW-0862">Zinc</keyword>
<accession>A0A830HPS0</accession>
<dbReference type="GO" id="GO:0004000">
    <property type="term" value="F:adenosine deaminase activity"/>
    <property type="evidence" value="ECO:0007669"/>
    <property type="project" value="TreeGrafter"/>
</dbReference>
<keyword evidence="10" id="KW-1185">Reference proteome</keyword>
<proteinExistence type="inferred from homology"/>
<dbReference type="GO" id="GO:0046872">
    <property type="term" value="F:metal ion binding"/>
    <property type="evidence" value="ECO:0007669"/>
    <property type="project" value="UniProtKB-KW"/>
</dbReference>
<keyword evidence="6" id="KW-0546">Nucleotide metabolism</keyword>
<comment type="cofactor">
    <cofactor evidence="1">
        <name>Zn(2+)</name>
        <dbReference type="ChEBI" id="CHEBI:29105"/>
    </cofactor>
</comment>
<dbReference type="OrthoDB" id="272271at2759"/>
<organism evidence="9 10">
    <name type="scientific">Pycnococcus provasolii</name>
    <dbReference type="NCBI Taxonomy" id="41880"/>
    <lineage>
        <taxon>Eukaryota</taxon>
        <taxon>Viridiplantae</taxon>
        <taxon>Chlorophyta</taxon>
        <taxon>Pseudoscourfieldiophyceae</taxon>
        <taxon>Pseudoscourfieldiales</taxon>
        <taxon>Pycnococcaceae</taxon>
        <taxon>Pycnococcus</taxon>
    </lineage>
</organism>
<dbReference type="EMBL" id="BNJQ01000016">
    <property type="protein sequence ID" value="GHP07441.1"/>
    <property type="molecule type" value="Genomic_DNA"/>
</dbReference>
<feature type="domain" description="Adenosine deaminase" evidence="8">
    <location>
        <begin position="4"/>
        <end position="323"/>
    </location>
</feature>
<dbReference type="InterPro" id="IPR032466">
    <property type="entry name" value="Metal_Hydrolase"/>
</dbReference>
<dbReference type="AlphaFoldDB" id="A0A830HPS0"/>
<comment type="catalytic activity">
    <reaction evidence="7">
        <text>N(6)-methyl-AMP + H2O + H(+) = IMP + methylamine</text>
        <dbReference type="Rhea" id="RHEA:16001"/>
        <dbReference type="ChEBI" id="CHEBI:15377"/>
        <dbReference type="ChEBI" id="CHEBI:15378"/>
        <dbReference type="ChEBI" id="CHEBI:58053"/>
        <dbReference type="ChEBI" id="CHEBI:59338"/>
        <dbReference type="ChEBI" id="CHEBI:144842"/>
    </reaction>
    <physiologicalReaction direction="left-to-right" evidence="7">
        <dbReference type="Rhea" id="RHEA:16002"/>
    </physiologicalReaction>
</comment>
<evidence type="ECO:0000256" key="1">
    <source>
        <dbReference type="ARBA" id="ARBA00001947"/>
    </source>
</evidence>
<evidence type="ECO:0000313" key="9">
    <source>
        <dbReference type="EMBL" id="GHP07441.1"/>
    </source>
</evidence>
<evidence type="ECO:0000313" key="10">
    <source>
        <dbReference type="Proteomes" id="UP000660262"/>
    </source>
</evidence>
<dbReference type="Proteomes" id="UP000660262">
    <property type="component" value="Unassembled WGS sequence"/>
</dbReference>